<feature type="region of interest" description="Disordered" evidence="1">
    <location>
        <begin position="410"/>
        <end position="567"/>
    </location>
</feature>
<evidence type="ECO:0000313" key="3">
    <source>
        <dbReference type="Proteomes" id="UP000324022"/>
    </source>
</evidence>
<feature type="region of interest" description="Disordered" evidence="1">
    <location>
        <begin position="284"/>
        <end position="365"/>
    </location>
</feature>
<dbReference type="Proteomes" id="UP000324022">
    <property type="component" value="Unassembled WGS sequence"/>
</dbReference>
<organism evidence="2 3">
    <name type="scientific">Ustilago trichophora</name>
    <dbReference type="NCBI Taxonomy" id="86804"/>
    <lineage>
        <taxon>Eukaryota</taxon>
        <taxon>Fungi</taxon>
        <taxon>Dikarya</taxon>
        <taxon>Basidiomycota</taxon>
        <taxon>Ustilaginomycotina</taxon>
        <taxon>Ustilaginomycetes</taxon>
        <taxon>Ustilaginales</taxon>
        <taxon>Ustilaginaceae</taxon>
        <taxon>Ustilago</taxon>
    </lineage>
</organism>
<feature type="compositionally biased region" description="Basic residues" evidence="1">
    <location>
        <begin position="346"/>
        <end position="361"/>
    </location>
</feature>
<evidence type="ECO:0000256" key="1">
    <source>
        <dbReference type="SAM" id="MobiDB-lite"/>
    </source>
</evidence>
<feature type="region of interest" description="Disordered" evidence="1">
    <location>
        <begin position="228"/>
        <end position="270"/>
    </location>
</feature>
<gene>
    <name evidence="2" type="ORF">UTRI_02320</name>
</gene>
<feature type="region of interest" description="Disordered" evidence="1">
    <location>
        <begin position="609"/>
        <end position="720"/>
    </location>
</feature>
<feature type="region of interest" description="Disordered" evidence="1">
    <location>
        <begin position="151"/>
        <end position="215"/>
    </location>
</feature>
<accession>A0A5C3E8X1</accession>
<feature type="compositionally biased region" description="Low complexity" evidence="1">
    <location>
        <begin position="424"/>
        <end position="435"/>
    </location>
</feature>
<reference evidence="2 3" key="1">
    <citation type="submission" date="2018-03" db="EMBL/GenBank/DDBJ databases">
        <authorList>
            <person name="Guldener U."/>
        </authorList>
    </citation>
    <scope>NUCLEOTIDE SEQUENCE [LARGE SCALE GENOMIC DNA]</scope>
    <source>
        <strain evidence="2 3">NBRC100155</strain>
    </source>
</reference>
<feature type="compositionally biased region" description="Polar residues" evidence="1">
    <location>
        <begin position="520"/>
        <end position="533"/>
    </location>
</feature>
<feature type="compositionally biased region" description="Polar residues" evidence="1">
    <location>
        <begin position="609"/>
        <end position="628"/>
    </location>
</feature>
<dbReference type="AlphaFoldDB" id="A0A5C3E8X1"/>
<name>A0A5C3E8X1_9BASI</name>
<feature type="compositionally biased region" description="Basic and acidic residues" evidence="1">
    <location>
        <begin position="696"/>
        <end position="709"/>
    </location>
</feature>
<sequence>MRQPAQSRYYEDDRYSKLLLHRPASRSAHSSIDGPLALIQVVAARQRIRIIISTYIQTGGTQYHISSLSSADMFSPASKWPRPVRIAQTGSPASPSVILFSGPAQRGFERVHDDTFPQNVQLLKDMARTKTNYEWSIGYRLDHTLAEFEAQESQATPKHPSTIPSTNGASVDPTHTKRPKRLSLAFPEIGNPTANGRTRKKAEPSSRNKKVHRNLHLLKNTLIAIGPIAKKPRGRSKKSLANDAASTAADAAASATPTEGSAPVETAPPATQTSIASLPAANGVADQMQAPTETPKRKAGRPKKSVAASPARTAPSQPEFPAAAEAESSLNSNAKRAVPNLTLLPSHRRPKKTTRATKASKARASAAAAAEPVAASQMAEAAASGAAPMQKFHGCHKGCQAAAAAATEDQVMEDATATQEREAVPSSSAPSIPVATQEEEVAAPPASGKRAAAKPRATKAAAAKDAKAAKTAEAATAAEDRSRCDPSASGKSAANLALRKLPLPRLRKQPPPLRAAASSAEDQATQGATSTQPDEAVPKTLPRCSRSSSRGDAAPAASDPNHEKENCSVWLGGSQAILDLLSMIRNKSRKRKQEKESTKVLHQWLSQQFGVPQHDLTASQDSVTTSKDSAFAASEDAPQTAGAAPVSTQESAKEQRRAKKGEAAAAAASAEKESQLPPPSGVEATPNTTTPAGQSPEKRSLPRLHEVLARKQRLPKSAAT</sequence>
<feature type="compositionally biased region" description="Low complexity" evidence="1">
    <location>
        <begin position="314"/>
        <end position="334"/>
    </location>
</feature>
<evidence type="ECO:0000313" key="2">
    <source>
        <dbReference type="EMBL" id="SPO26046.1"/>
    </source>
</evidence>
<feature type="compositionally biased region" description="Low complexity" evidence="1">
    <location>
        <begin position="243"/>
        <end position="256"/>
    </location>
</feature>
<dbReference type="OrthoDB" id="2556149at2759"/>
<protein>
    <submittedName>
        <fullName evidence="2">Uncharacterized protein</fullName>
    </submittedName>
</protein>
<keyword evidence="3" id="KW-1185">Reference proteome</keyword>
<proteinExistence type="predicted"/>
<dbReference type="EMBL" id="OOIN01000013">
    <property type="protein sequence ID" value="SPO26046.1"/>
    <property type="molecule type" value="Genomic_DNA"/>
</dbReference>
<feature type="compositionally biased region" description="Low complexity" evidence="1">
    <location>
        <begin position="493"/>
        <end position="504"/>
    </location>
</feature>